<evidence type="ECO:0000313" key="2">
    <source>
        <dbReference type="EMBL" id="NEE03846.1"/>
    </source>
</evidence>
<reference evidence="2 3" key="1">
    <citation type="submission" date="2020-02" db="EMBL/GenBank/DDBJ databases">
        <authorList>
            <person name="Li X.-J."/>
            <person name="Han X.-M."/>
        </authorList>
    </citation>
    <scope>NUCLEOTIDE SEQUENCE [LARGE SCALE GENOMIC DNA]</scope>
    <source>
        <strain evidence="2 3">CCTCC AB 2017055</strain>
    </source>
</reference>
<sequence length="102" mass="11944">MSRISVTTLDDRISDTIKLDALQQRLVSDLIAWDGGRFDPECRRQRDAASEAVETIDTMRRKLDQLRTELVTEIRRYDDESARRTDELLARVRAERNARVPR</sequence>
<feature type="coiled-coil region" evidence="1">
    <location>
        <begin position="49"/>
        <end position="76"/>
    </location>
</feature>
<proteinExistence type="predicted"/>
<evidence type="ECO:0000256" key="1">
    <source>
        <dbReference type="SAM" id="Coils"/>
    </source>
</evidence>
<accession>A0A6L9SF49</accession>
<evidence type="ECO:0000313" key="3">
    <source>
        <dbReference type="Proteomes" id="UP000475214"/>
    </source>
</evidence>
<dbReference type="EMBL" id="JAAGOA010000026">
    <property type="protein sequence ID" value="NEE03846.1"/>
    <property type="molecule type" value="Genomic_DNA"/>
</dbReference>
<name>A0A6L9SF49_9ACTN</name>
<keyword evidence="3" id="KW-1185">Reference proteome</keyword>
<gene>
    <name evidence="2" type="ORF">G1H10_27120</name>
</gene>
<keyword evidence="1" id="KW-0175">Coiled coil</keyword>
<dbReference type="RefSeq" id="WP_163743862.1">
    <property type="nucleotide sequence ID" value="NZ_JAAGOA010000026.1"/>
</dbReference>
<protein>
    <submittedName>
        <fullName evidence="2">Uncharacterized protein</fullName>
    </submittedName>
</protein>
<dbReference type="AlphaFoldDB" id="A0A6L9SF49"/>
<dbReference type="Proteomes" id="UP000475214">
    <property type="component" value="Unassembled WGS sequence"/>
</dbReference>
<organism evidence="2 3">
    <name type="scientific">Phytoactinopolyspora halotolerans</name>
    <dbReference type="NCBI Taxonomy" id="1981512"/>
    <lineage>
        <taxon>Bacteria</taxon>
        <taxon>Bacillati</taxon>
        <taxon>Actinomycetota</taxon>
        <taxon>Actinomycetes</taxon>
        <taxon>Jiangellales</taxon>
        <taxon>Jiangellaceae</taxon>
        <taxon>Phytoactinopolyspora</taxon>
    </lineage>
</organism>
<comment type="caution">
    <text evidence="2">The sequence shown here is derived from an EMBL/GenBank/DDBJ whole genome shotgun (WGS) entry which is preliminary data.</text>
</comment>